<dbReference type="AlphaFoldDB" id="A0AAD8DZN9"/>
<feature type="transmembrane region" description="Helical" evidence="2">
    <location>
        <begin position="24"/>
        <end position="47"/>
    </location>
</feature>
<keyword evidence="2" id="KW-1133">Transmembrane helix</keyword>
<dbReference type="EMBL" id="JARGEI010000004">
    <property type="protein sequence ID" value="KAJ8732949.1"/>
    <property type="molecule type" value="Genomic_DNA"/>
</dbReference>
<proteinExistence type="predicted"/>
<dbReference type="Proteomes" id="UP001231518">
    <property type="component" value="Chromosome 6"/>
</dbReference>
<comment type="caution">
    <text evidence="3">The sequence shown here is derived from an EMBL/GenBank/DDBJ whole genome shotgun (WGS) entry which is preliminary data.</text>
</comment>
<feature type="region of interest" description="Disordered" evidence="1">
    <location>
        <begin position="159"/>
        <end position="178"/>
    </location>
</feature>
<evidence type="ECO:0000256" key="2">
    <source>
        <dbReference type="SAM" id="Phobius"/>
    </source>
</evidence>
<protein>
    <submittedName>
        <fullName evidence="3">Uncharacterized protein</fullName>
    </submittedName>
</protein>
<evidence type="ECO:0000256" key="1">
    <source>
        <dbReference type="SAM" id="MobiDB-lite"/>
    </source>
</evidence>
<name>A0AAD8DZN9_MYTSE</name>
<feature type="transmembrane region" description="Helical" evidence="2">
    <location>
        <begin position="68"/>
        <end position="86"/>
    </location>
</feature>
<organism evidence="3 4">
    <name type="scientific">Mythimna separata</name>
    <name type="common">Oriental armyworm</name>
    <name type="synonym">Pseudaletia separata</name>
    <dbReference type="NCBI Taxonomy" id="271217"/>
    <lineage>
        <taxon>Eukaryota</taxon>
        <taxon>Metazoa</taxon>
        <taxon>Ecdysozoa</taxon>
        <taxon>Arthropoda</taxon>
        <taxon>Hexapoda</taxon>
        <taxon>Insecta</taxon>
        <taxon>Pterygota</taxon>
        <taxon>Neoptera</taxon>
        <taxon>Endopterygota</taxon>
        <taxon>Lepidoptera</taxon>
        <taxon>Glossata</taxon>
        <taxon>Ditrysia</taxon>
        <taxon>Noctuoidea</taxon>
        <taxon>Noctuidae</taxon>
        <taxon>Noctuinae</taxon>
        <taxon>Hadenini</taxon>
        <taxon>Mythimna</taxon>
    </lineage>
</organism>
<keyword evidence="2" id="KW-0472">Membrane</keyword>
<keyword evidence="2" id="KW-0812">Transmembrane</keyword>
<keyword evidence="4" id="KW-1185">Reference proteome</keyword>
<evidence type="ECO:0000313" key="3">
    <source>
        <dbReference type="EMBL" id="KAJ8732949.1"/>
    </source>
</evidence>
<evidence type="ECO:0000313" key="4">
    <source>
        <dbReference type="Proteomes" id="UP001231518"/>
    </source>
</evidence>
<reference evidence="3" key="1">
    <citation type="submission" date="2023-03" db="EMBL/GenBank/DDBJ databases">
        <title>Chromosome-level genomes of two armyworms, Mythimna separata and Mythimna loreyi, provide insights into the biosynthesis and reception of sex pheromones.</title>
        <authorList>
            <person name="Zhao H."/>
        </authorList>
    </citation>
    <scope>NUCLEOTIDE SEQUENCE</scope>
    <source>
        <strain evidence="3">BeijingLab</strain>
        <tissue evidence="3">Pupa</tissue>
    </source>
</reference>
<sequence>MLVRVFMTVILMIENVIRMLLQTLYNFISFLLQMISLIPICVVFLLTARLKCFMCGGGGPCPVGARGGTCDCVMSFMAVIIIFFIFRATGVLDKVFYSLGYAKAEPPLPQLKFVPTPGEITECSRNETAVVNVTSTMAMSDWIIKYSHLFTKAGEFNTTDDGNNTDTGGTGDDNMLREGDNETMDWLWTDMESTTDMATTQADWTTVLYYLI</sequence>
<accession>A0AAD8DZN9</accession>
<gene>
    <name evidence="3" type="ORF">PYW07_015548</name>
</gene>